<evidence type="ECO:0000256" key="1">
    <source>
        <dbReference type="ARBA" id="ARBA00022737"/>
    </source>
</evidence>
<keyword evidence="6" id="KW-1185">Reference proteome</keyword>
<reference evidence="6" key="1">
    <citation type="submission" date="2016-03" db="EMBL/GenBank/DDBJ databases">
        <authorList>
            <person name="Guldener U."/>
        </authorList>
    </citation>
    <scope>NUCLEOTIDE SEQUENCE [LARGE SCALE GENOMIC DNA]</scope>
    <source>
        <strain evidence="6">04CH-RAC-A.6.1</strain>
    </source>
</reference>
<evidence type="ECO:0000313" key="5">
    <source>
        <dbReference type="EMBL" id="CZS90403.1"/>
    </source>
</evidence>
<evidence type="ECO:0000256" key="4">
    <source>
        <dbReference type="SAM" id="MobiDB-lite"/>
    </source>
</evidence>
<dbReference type="Gene3D" id="1.25.40.20">
    <property type="entry name" value="Ankyrin repeat-containing domain"/>
    <property type="match status" value="2"/>
</dbReference>
<dbReference type="AlphaFoldDB" id="A0A1E1JX59"/>
<feature type="repeat" description="ANK" evidence="3">
    <location>
        <begin position="80"/>
        <end position="114"/>
    </location>
</feature>
<evidence type="ECO:0000313" key="6">
    <source>
        <dbReference type="Proteomes" id="UP000178912"/>
    </source>
</evidence>
<dbReference type="OrthoDB" id="341259at2759"/>
<keyword evidence="1" id="KW-0677">Repeat</keyword>
<keyword evidence="2 3" id="KW-0040">ANK repeat</keyword>
<dbReference type="PANTHER" id="PTHR24173:SF74">
    <property type="entry name" value="ANKYRIN REPEAT DOMAIN-CONTAINING PROTEIN 16"/>
    <property type="match status" value="1"/>
</dbReference>
<feature type="compositionally biased region" description="Low complexity" evidence="4">
    <location>
        <begin position="393"/>
        <end position="416"/>
    </location>
</feature>
<dbReference type="PROSITE" id="PS50088">
    <property type="entry name" value="ANK_REPEAT"/>
    <property type="match status" value="3"/>
</dbReference>
<name>A0A1E1JX59_9HELO</name>
<proteinExistence type="predicted"/>
<feature type="repeat" description="ANK" evidence="3">
    <location>
        <begin position="47"/>
        <end position="79"/>
    </location>
</feature>
<dbReference type="InterPro" id="IPR036770">
    <property type="entry name" value="Ankyrin_rpt-contain_sf"/>
</dbReference>
<gene>
    <name evidence="5" type="ORF">RAG0_01500</name>
</gene>
<dbReference type="SUPFAM" id="SSF48403">
    <property type="entry name" value="Ankyrin repeat"/>
    <property type="match status" value="1"/>
</dbReference>
<dbReference type="PROSITE" id="PS50297">
    <property type="entry name" value="ANK_REP_REGION"/>
    <property type="match status" value="1"/>
</dbReference>
<protein>
    <submittedName>
        <fullName evidence="5">Uncharacterized protein</fullName>
    </submittedName>
</protein>
<dbReference type="PANTHER" id="PTHR24173">
    <property type="entry name" value="ANKYRIN REPEAT CONTAINING"/>
    <property type="match status" value="1"/>
</dbReference>
<dbReference type="EMBL" id="FJUX01000005">
    <property type="protein sequence ID" value="CZS90403.1"/>
    <property type="molecule type" value="Genomic_DNA"/>
</dbReference>
<dbReference type="Proteomes" id="UP000178912">
    <property type="component" value="Unassembled WGS sequence"/>
</dbReference>
<dbReference type="SMART" id="SM00248">
    <property type="entry name" value="ANK"/>
    <property type="match status" value="6"/>
</dbReference>
<feature type="region of interest" description="Disordered" evidence="4">
    <location>
        <begin position="392"/>
        <end position="420"/>
    </location>
</feature>
<dbReference type="InterPro" id="IPR002110">
    <property type="entry name" value="Ankyrin_rpt"/>
</dbReference>
<sequence>MDSFAITSYRRPHVYSPSCSSKLSPCSSYPHSFYSDSSYSPHPSKRHLTTLLHTAISLSENRTILTLLSAGADINGLSSQGLTPLETAIRSPESKERTVLLLIERGVDIRPRSGSLLCWAARNDWGLVVEALIRRGVDVDGNSGSEMAMDWDMASCMGMNSIINYKPARNRERKTLCQRSGRGSGITPLHVAAYYSSLNAARVLIHHGASLSLSSQSAELALAEAISNTCVLMVSLLLSSGISLSSAVDSTGGTPLMAAVCMNHVGLVNCLMSFGAAGTMGRRDGRGEGVWCVGARWAGREVLEVLREWGGRASERQVNLRNAGGESPLELAISLRRPMEVVEVLMRAGARRDGDYEESVMKGETEFQRSANMSAVHDRGVGRYEHRSEHFFARSSARDSSPSRSFNSSLPSESNRNPILDRSMFKQSSRYVPQWEHDGTDSIFSEDWGEEDDGGPGKEWFGSRTETSKSRSSSGGERERRRGRFTSSISFTVYGRKKLSEINNYNKQAFALNLNPMIGGSPTESSLLRYFISGSGLPQRRCQRNVTDWNSCNGSLRRRSIVAKSWRFKAKKVEVVEIEVSDDSQILWKLKGVVEKFPWSEEE</sequence>
<evidence type="ECO:0000256" key="2">
    <source>
        <dbReference type="ARBA" id="ARBA00023043"/>
    </source>
</evidence>
<feature type="region of interest" description="Disordered" evidence="4">
    <location>
        <begin position="441"/>
        <end position="481"/>
    </location>
</feature>
<accession>A0A1E1JX59</accession>
<feature type="repeat" description="ANK" evidence="3">
    <location>
        <begin position="184"/>
        <end position="216"/>
    </location>
</feature>
<evidence type="ECO:0000256" key="3">
    <source>
        <dbReference type="PROSITE-ProRule" id="PRU00023"/>
    </source>
</evidence>
<dbReference type="Pfam" id="PF12796">
    <property type="entry name" value="Ank_2"/>
    <property type="match status" value="1"/>
</dbReference>
<organism evidence="5 6">
    <name type="scientific">Rhynchosporium agropyri</name>
    <dbReference type="NCBI Taxonomy" id="914238"/>
    <lineage>
        <taxon>Eukaryota</taxon>
        <taxon>Fungi</taxon>
        <taxon>Dikarya</taxon>
        <taxon>Ascomycota</taxon>
        <taxon>Pezizomycotina</taxon>
        <taxon>Leotiomycetes</taxon>
        <taxon>Helotiales</taxon>
        <taxon>Ploettnerulaceae</taxon>
        <taxon>Rhynchosporium</taxon>
    </lineage>
</organism>